<organism evidence="2 3">
    <name type="scientific">Peptoclostridium acidaminophilum DSM 3953</name>
    <dbReference type="NCBI Taxonomy" id="1286171"/>
    <lineage>
        <taxon>Bacteria</taxon>
        <taxon>Bacillati</taxon>
        <taxon>Bacillota</taxon>
        <taxon>Clostridia</taxon>
        <taxon>Peptostreptococcales</taxon>
        <taxon>Peptoclostridiaceae</taxon>
        <taxon>Peptoclostridium</taxon>
    </lineage>
</organism>
<dbReference type="PATRIC" id="fig|1286171.3.peg.1158"/>
<feature type="region of interest" description="Disordered" evidence="1">
    <location>
        <begin position="1"/>
        <end position="35"/>
    </location>
</feature>
<feature type="compositionally biased region" description="Basic and acidic residues" evidence="1">
    <location>
        <begin position="13"/>
        <end position="35"/>
    </location>
</feature>
<dbReference type="Proteomes" id="UP000019591">
    <property type="component" value="Chromosome"/>
</dbReference>
<dbReference type="RefSeq" id="WP_025435501.1">
    <property type="nucleotide sequence ID" value="NZ_CP007452.1"/>
</dbReference>
<name>W8T416_PEPAC</name>
<protein>
    <submittedName>
        <fullName evidence="2">Uncharacterized protein</fullName>
    </submittedName>
</protein>
<dbReference type="KEGG" id="eac:EAL2_c12090"/>
<keyword evidence="3" id="KW-1185">Reference proteome</keyword>
<reference evidence="2 3" key="1">
    <citation type="journal article" date="2014" name="Genome Announc.">
        <title>Complete Genome Sequence of Amino Acid-Utilizing Eubacterium acidaminophilum al-2 (DSM 3953).</title>
        <authorList>
            <person name="Poehlein A."/>
            <person name="Andreesen J.R."/>
            <person name="Daniel R."/>
        </authorList>
    </citation>
    <scope>NUCLEOTIDE SEQUENCE [LARGE SCALE GENOMIC DNA]</scope>
    <source>
        <strain evidence="2 3">DSM 3953</strain>
    </source>
</reference>
<dbReference type="EMBL" id="CP007452">
    <property type="protein sequence ID" value="AHM56504.1"/>
    <property type="molecule type" value="Genomic_DNA"/>
</dbReference>
<evidence type="ECO:0000256" key="1">
    <source>
        <dbReference type="SAM" id="MobiDB-lite"/>
    </source>
</evidence>
<dbReference type="HOGENOM" id="CLU_2273151_0_0_9"/>
<evidence type="ECO:0000313" key="3">
    <source>
        <dbReference type="Proteomes" id="UP000019591"/>
    </source>
</evidence>
<accession>W8T416</accession>
<proteinExistence type="predicted"/>
<dbReference type="STRING" id="1286171.EAL2_c12090"/>
<dbReference type="AlphaFoldDB" id="W8T416"/>
<sequence length="102" mass="12645">MTFVNNPAIGQSHFKEEHKLQKETSKKKYEEEKKEIEKELHENKIEVEKLLNDDFEYCDEKNEYGNYIVRFKKSGEDSYRELKFEFEENYMHLKHMWKTEEE</sequence>
<dbReference type="OrthoDB" id="9982125at2"/>
<gene>
    <name evidence="2" type="ORF">EAL2_c12090</name>
</gene>
<evidence type="ECO:0000313" key="2">
    <source>
        <dbReference type="EMBL" id="AHM56504.1"/>
    </source>
</evidence>
<dbReference type="eggNOG" id="ENOG5034C1H">
    <property type="taxonomic scope" value="Bacteria"/>
</dbReference>